<evidence type="ECO:0000313" key="2">
    <source>
        <dbReference type="EMBL" id="KAF1973918.1"/>
    </source>
</evidence>
<organism evidence="2 3">
    <name type="scientific">Bimuria novae-zelandiae CBS 107.79</name>
    <dbReference type="NCBI Taxonomy" id="1447943"/>
    <lineage>
        <taxon>Eukaryota</taxon>
        <taxon>Fungi</taxon>
        <taxon>Dikarya</taxon>
        <taxon>Ascomycota</taxon>
        <taxon>Pezizomycotina</taxon>
        <taxon>Dothideomycetes</taxon>
        <taxon>Pleosporomycetidae</taxon>
        <taxon>Pleosporales</taxon>
        <taxon>Massarineae</taxon>
        <taxon>Didymosphaeriaceae</taxon>
        <taxon>Bimuria</taxon>
    </lineage>
</organism>
<proteinExistence type="predicted"/>
<gene>
    <name evidence="2" type="ORF">BU23DRAFT_639205</name>
</gene>
<evidence type="ECO:0000256" key="1">
    <source>
        <dbReference type="SAM" id="Phobius"/>
    </source>
</evidence>
<dbReference type="AlphaFoldDB" id="A0A6A5VAT6"/>
<accession>A0A6A5VAT6</accession>
<dbReference type="Proteomes" id="UP000800036">
    <property type="component" value="Unassembled WGS sequence"/>
</dbReference>
<evidence type="ECO:0000313" key="3">
    <source>
        <dbReference type="Proteomes" id="UP000800036"/>
    </source>
</evidence>
<dbReference type="OrthoDB" id="444631at2759"/>
<dbReference type="EMBL" id="ML976678">
    <property type="protein sequence ID" value="KAF1973918.1"/>
    <property type="molecule type" value="Genomic_DNA"/>
</dbReference>
<sequence length="102" mass="11296">MDKLLNSLSPEKQQAMLVGPAIPPPHGVLPNYENPPNSRHVGWIVSLLGITLSTLSVSLRMYSKVVHRSYRTGEPTNIETQGCLTFIREYLLYLSTSTSGLL</sequence>
<name>A0A6A5VAT6_9PLEO</name>
<protein>
    <submittedName>
        <fullName evidence="2">Uncharacterized protein</fullName>
    </submittedName>
</protein>
<feature type="transmembrane region" description="Helical" evidence="1">
    <location>
        <begin position="41"/>
        <end position="62"/>
    </location>
</feature>
<keyword evidence="1" id="KW-0472">Membrane</keyword>
<keyword evidence="3" id="KW-1185">Reference proteome</keyword>
<keyword evidence="1" id="KW-0812">Transmembrane</keyword>
<reference evidence="2" key="1">
    <citation type="journal article" date="2020" name="Stud. Mycol.">
        <title>101 Dothideomycetes genomes: a test case for predicting lifestyles and emergence of pathogens.</title>
        <authorList>
            <person name="Haridas S."/>
            <person name="Albert R."/>
            <person name="Binder M."/>
            <person name="Bloem J."/>
            <person name="Labutti K."/>
            <person name="Salamov A."/>
            <person name="Andreopoulos B."/>
            <person name="Baker S."/>
            <person name="Barry K."/>
            <person name="Bills G."/>
            <person name="Bluhm B."/>
            <person name="Cannon C."/>
            <person name="Castanera R."/>
            <person name="Culley D."/>
            <person name="Daum C."/>
            <person name="Ezra D."/>
            <person name="Gonzalez J."/>
            <person name="Henrissat B."/>
            <person name="Kuo A."/>
            <person name="Liang C."/>
            <person name="Lipzen A."/>
            <person name="Lutzoni F."/>
            <person name="Magnuson J."/>
            <person name="Mondo S."/>
            <person name="Nolan M."/>
            <person name="Ohm R."/>
            <person name="Pangilinan J."/>
            <person name="Park H.-J."/>
            <person name="Ramirez L."/>
            <person name="Alfaro M."/>
            <person name="Sun H."/>
            <person name="Tritt A."/>
            <person name="Yoshinaga Y."/>
            <person name="Zwiers L.-H."/>
            <person name="Turgeon B."/>
            <person name="Goodwin S."/>
            <person name="Spatafora J."/>
            <person name="Crous P."/>
            <person name="Grigoriev I."/>
        </authorList>
    </citation>
    <scope>NUCLEOTIDE SEQUENCE</scope>
    <source>
        <strain evidence="2">CBS 107.79</strain>
    </source>
</reference>
<keyword evidence="1" id="KW-1133">Transmembrane helix</keyword>